<dbReference type="Proteomes" id="UP001198439">
    <property type="component" value="Unassembled WGS sequence"/>
</dbReference>
<accession>A0A2T3FSX2</accession>
<proteinExistence type="predicted"/>
<evidence type="ECO:0000313" key="2">
    <source>
        <dbReference type="EMBL" id="PST38378.1"/>
    </source>
</evidence>
<dbReference type="GeneID" id="77471492"/>
<reference evidence="3" key="1">
    <citation type="submission" date="2018-03" db="EMBL/GenBank/DDBJ databases">
        <title>Lachnoclostridium SNUG30370 gen.nov., sp.nov., isolated from human faeces.</title>
        <authorList>
            <person name="Seo B."/>
            <person name="Jeon K."/>
            <person name="Ko G."/>
        </authorList>
    </citation>
    <scope>NUCLEOTIDE SEQUENCE [LARGE SCALE GENOMIC DNA]</scope>
    <source>
        <strain evidence="3">SNUG30370</strain>
    </source>
</reference>
<comment type="caution">
    <text evidence="2">The sequence shown here is derived from an EMBL/GenBank/DDBJ whole genome shotgun (WGS) entry which is preliminary data.</text>
</comment>
<evidence type="ECO:0000313" key="1">
    <source>
        <dbReference type="EMBL" id="MCB8611371.1"/>
    </source>
</evidence>
<protein>
    <submittedName>
        <fullName evidence="2">Uncharacterized protein</fullName>
    </submittedName>
</protein>
<reference evidence="2" key="2">
    <citation type="journal article" date="2019" name="Int. J. Syst. Evol. Microbiol.">
        <title>Faecalibacillus intestinalis gen. nov., sp. nov. and Faecalibacillus faecis sp. nov., isolated from human faeces.</title>
        <authorList>
            <person name="Seo B."/>
            <person name="Jeon K."/>
            <person name="Baek I."/>
            <person name="Lee Y.M."/>
            <person name="Baek K."/>
            <person name="Ko G."/>
        </authorList>
    </citation>
    <scope>NUCLEOTIDE SEQUENCE</scope>
    <source>
        <strain evidence="2">SNUG30370</strain>
    </source>
</reference>
<dbReference type="EMBL" id="PYLP01000015">
    <property type="protein sequence ID" value="PST38378.1"/>
    <property type="molecule type" value="Genomic_DNA"/>
</dbReference>
<name>A0A2T3FSX2_9FIRM</name>
<dbReference type="EMBL" id="JAJDKZ010000052">
    <property type="protein sequence ID" value="MCB8611371.1"/>
    <property type="molecule type" value="Genomic_DNA"/>
</dbReference>
<gene>
    <name evidence="2" type="ORF">C7U55_10345</name>
    <name evidence="1" type="ORF">LJD69_12290</name>
</gene>
<organism evidence="2 3">
    <name type="scientific">Faecalibacillus faecis</name>
    <dbReference type="NCBI Taxonomy" id="1982628"/>
    <lineage>
        <taxon>Bacteria</taxon>
        <taxon>Bacillati</taxon>
        <taxon>Bacillota</taxon>
        <taxon>Erysipelotrichia</taxon>
        <taxon>Erysipelotrichales</taxon>
        <taxon>Coprobacillaceae</taxon>
        <taxon>Faecalibacillus</taxon>
    </lineage>
</organism>
<reference evidence="1" key="3">
    <citation type="submission" date="2021-10" db="EMBL/GenBank/DDBJ databases">
        <title>Collection of gut derived symbiotic bacterial strains cultured from healthy donors.</title>
        <authorList>
            <person name="Lin H."/>
            <person name="Littmann E."/>
            <person name="Kohout C."/>
            <person name="Pamer E.G."/>
        </authorList>
    </citation>
    <scope>NUCLEOTIDE SEQUENCE</scope>
    <source>
        <strain evidence="1">DFI.4.48</strain>
    </source>
</reference>
<evidence type="ECO:0000313" key="3">
    <source>
        <dbReference type="Proteomes" id="UP000241201"/>
    </source>
</evidence>
<dbReference type="Proteomes" id="UP000241201">
    <property type="component" value="Unassembled WGS sequence"/>
</dbReference>
<dbReference type="AlphaFoldDB" id="A0A2T3FSX2"/>
<sequence length="228" mass="26486">MLPKANHRQMIQFVQDEFVDVQSQYEDLLYDYTILKEKVEDKEGQLVLCASLEREFLKPYIDLFKEMGISISSIDILTNSVIKLTESIDKLKNQSYILTAINGQDVNHYLFINGQYEITNRTRVFSDRGTVAFITELSNSLTKLLQFTKGTYKDQQLSQVYFAGLEKYEEDLLMSTISANLDIKTSQFEPKNYTCDSNNGFPIHQYLMVGNLWTCIRETMISCIEEQR</sequence>
<dbReference type="RefSeq" id="WP_106988498.1">
    <property type="nucleotide sequence ID" value="NZ_JAJCFI010000028.1"/>
</dbReference>
<keyword evidence="3" id="KW-1185">Reference proteome</keyword>